<dbReference type="GO" id="GO:0006307">
    <property type="term" value="P:DNA alkylation repair"/>
    <property type="evidence" value="ECO:0007669"/>
    <property type="project" value="TreeGrafter"/>
</dbReference>
<dbReference type="GO" id="GO:0032259">
    <property type="term" value="P:methylation"/>
    <property type="evidence" value="ECO:0007669"/>
    <property type="project" value="UniProtKB-KW"/>
</dbReference>
<protein>
    <submittedName>
        <fullName evidence="4">DNA oxidative demethylase ALKBH2</fullName>
    </submittedName>
</protein>
<comment type="cofactor">
    <cofactor evidence="1">
        <name>Fe(2+)</name>
        <dbReference type="ChEBI" id="CHEBI:29033"/>
    </cofactor>
</comment>
<dbReference type="GO" id="GO:0035516">
    <property type="term" value="F:broad specificity oxidative DNA demethylase activity"/>
    <property type="evidence" value="ECO:0007669"/>
    <property type="project" value="TreeGrafter"/>
</dbReference>
<feature type="binding site" evidence="2">
    <location>
        <position position="388"/>
    </location>
    <ligand>
        <name>2-oxoglutarate</name>
        <dbReference type="ChEBI" id="CHEBI:16810"/>
    </ligand>
</feature>
<keyword evidence="5" id="KW-1185">Reference proteome</keyword>
<dbReference type="Proteomes" id="UP000499080">
    <property type="component" value="Unassembled WGS sequence"/>
</dbReference>
<name>A0A4Y2DG09_ARAVE</name>
<dbReference type="PROSITE" id="PS51471">
    <property type="entry name" value="FE2OG_OXY"/>
    <property type="match status" value="1"/>
</dbReference>
<organism evidence="4 5">
    <name type="scientific">Araneus ventricosus</name>
    <name type="common">Orbweaver spider</name>
    <name type="synonym">Epeira ventricosa</name>
    <dbReference type="NCBI Taxonomy" id="182803"/>
    <lineage>
        <taxon>Eukaryota</taxon>
        <taxon>Metazoa</taxon>
        <taxon>Ecdysozoa</taxon>
        <taxon>Arthropoda</taxon>
        <taxon>Chelicerata</taxon>
        <taxon>Arachnida</taxon>
        <taxon>Araneae</taxon>
        <taxon>Araneomorphae</taxon>
        <taxon>Entelegynae</taxon>
        <taxon>Araneoidea</taxon>
        <taxon>Araneidae</taxon>
        <taxon>Araneus</taxon>
    </lineage>
</organism>
<keyword evidence="4" id="KW-0489">Methyltransferase</keyword>
<feature type="domain" description="Fe2OG dioxygenase" evidence="3">
    <location>
        <begin position="299"/>
        <end position="393"/>
    </location>
</feature>
<dbReference type="GO" id="GO:0008198">
    <property type="term" value="F:ferrous iron binding"/>
    <property type="evidence" value="ECO:0007669"/>
    <property type="project" value="TreeGrafter"/>
</dbReference>
<feature type="binding site" evidence="2">
    <location>
        <position position="321"/>
    </location>
    <ligand>
        <name>substrate</name>
    </ligand>
</feature>
<feature type="binding site" evidence="2">
    <location>
        <position position="318"/>
    </location>
    <ligand>
        <name>2-oxoglutarate</name>
        <dbReference type="ChEBI" id="CHEBI:16810"/>
    </ligand>
</feature>
<dbReference type="Pfam" id="PF13532">
    <property type="entry name" value="2OG-FeII_Oxy_2"/>
    <property type="match status" value="1"/>
</dbReference>
<comment type="caution">
    <text evidence="4">The sequence shown here is derived from an EMBL/GenBank/DDBJ whole genome shotgun (WGS) entry which is preliminary data.</text>
</comment>
<dbReference type="PANTHER" id="PTHR31573:SF1">
    <property type="entry name" value="DNA OXIDATIVE DEMETHYLASE ALKBH2"/>
    <property type="match status" value="1"/>
</dbReference>
<gene>
    <name evidence="4" type="primary">ALKBH2_50</name>
    <name evidence="4" type="ORF">AVEN_101139_1</name>
</gene>
<evidence type="ECO:0000256" key="1">
    <source>
        <dbReference type="ARBA" id="ARBA00001954"/>
    </source>
</evidence>
<reference evidence="4 5" key="1">
    <citation type="journal article" date="2019" name="Sci. Rep.">
        <title>Orb-weaving spider Araneus ventricosus genome elucidates the spidroin gene catalogue.</title>
        <authorList>
            <person name="Kono N."/>
            <person name="Nakamura H."/>
            <person name="Ohtoshi R."/>
            <person name="Moran D.A.P."/>
            <person name="Shinohara A."/>
            <person name="Yoshida Y."/>
            <person name="Fujiwara M."/>
            <person name="Mori M."/>
            <person name="Tomita M."/>
            <person name="Arakawa K."/>
        </authorList>
    </citation>
    <scope>NUCLEOTIDE SEQUENCE [LARGE SCALE GENOMIC DNA]</scope>
</reference>
<dbReference type="OrthoDB" id="10068277at2759"/>
<feature type="binding site" evidence="2">
    <location>
        <begin position="269"/>
        <end position="271"/>
    </location>
    <ligand>
        <name>substrate</name>
    </ligand>
</feature>
<evidence type="ECO:0000313" key="4">
    <source>
        <dbReference type="EMBL" id="GBM14485.1"/>
    </source>
</evidence>
<proteinExistence type="predicted"/>
<dbReference type="GO" id="GO:0008168">
    <property type="term" value="F:methyltransferase activity"/>
    <property type="evidence" value="ECO:0007669"/>
    <property type="project" value="UniProtKB-KW"/>
</dbReference>
<dbReference type="AlphaFoldDB" id="A0A4Y2DG09"/>
<feature type="binding site" evidence="2">
    <location>
        <position position="384"/>
    </location>
    <ligand>
        <name>2-oxoglutarate</name>
        <dbReference type="ChEBI" id="CHEBI:16810"/>
    </ligand>
</feature>
<feature type="binding site" evidence="2">
    <location>
        <position position="372"/>
    </location>
    <ligand>
        <name>2-oxoglutarate</name>
        <dbReference type="ChEBI" id="CHEBI:16810"/>
    </ligand>
</feature>
<sequence length="418" mass="48435">MEYAKKFILVPNDQISKHVPTEETLSELDREMSAILKNKRISDDEKVKLYVQVLQKRLNILDHNNVVQETISEAPHTEEEKQDLVEKSDLMEHLILESAPKNLKSNTRNILNYLKKSQDLMHWTPKGEWIYKGKNVKNSNVLDLIKSLQTPSNKPHPPGFDMFLQGLSEINFPKSFIKNSSLELKSGIKKEETSPLRRRRINAKSSEWVSFGEKNRKTNCIAFDLGEECNEMFTKLSKCPFKQSIIKVWGKSYRPLRKSCSYGDMDIKYEYSGHCELPLPWNRTLLKIKSDVEKKTGFEYNFVLLNFYESGQAKIGAHKDDEPSLDQSVDIATLSFGACRDMIFSKKGCKSVRQALEAGSLLIMHDQKEWTHAIPPQPCVKEPRISLTFRRVWSSLQQSLDEMERDYSIPLCKRLRRD</sequence>
<dbReference type="InterPro" id="IPR005123">
    <property type="entry name" value="Oxoglu/Fe-dep_dioxygenase_dom"/>
</dbReference>
<dbReference type="InterPro" id="IPR027450">
    <property type="entry name" value="AlkB-like"/>
</dbReference>
<dbReference type="SUPFAM" id="SSF51197">
    <property type="entry name" value="Clavaminate synthase-like"/>
    <property type="match status" value="1"/>
</dbReference>
<dbReference type="PANTHER" id="PTHR31573">
    <property type="entry name" value="ALPHA-KETOGLUTARATE-DEPENDENT DIOXYGENASE ALKB HOMOLOG 2"/>
    <property type="match status" value="1"/>
</dbReference>
<dbReference type="EMBL" id="BGPR01000344">
    <property type="protein sequence ID" value="GBM14485.1"/>
    <property type="molecule type" value="Genomic_DNA"/>
</dbReference>
<evidence type="ECO:0000256" key="2">
    <source>
        <dbReference type="PIRSR" id="PIRSR632852-1"/>
    </source>
</evidence>
<feature type="binding site" evidence="2">
    <location>
        <position position="306"/>
    </location>
    <ligand>
        <name>2-oxoglutarate</name>
        <dbReference type="ChEBI" id="CHEBI:16810"/>
    </ligand>
</feature>
<dbReference type="InterPro" id="IPR037151">
    <property type="entry name" value="AlkB-like_sf"/>
</dbReference>
<feature type="binding site" evidence="2">
    <location>
        <position position="390"/>
    </location>
    <ligand>
        <name>2-oxoglutarate</name>
        <dbReference type="ChEBI" id="CHEBI:16810"/>
    </ligand>
</feature>
<evidence type="ECO:0000313" key="5">
    <source>
        <dbReference type="Proteomes" id="UP000499080"/>
    </source>
</evidence>
<accession>A0A4Y2DG09</accession>
<feature type="binding site" evidence="2">
    <location>
        <position position="308"/>
    </location>
    <ligand>
        <name>2-oxoglutarate</name>
        <dbReference type="ChEBI" id="CHEBI:16810"/>
    </ligand>
</feature>
<evidence type="ECO:0000259" key="3">
    <source>
        <dbReference type="PROSITE" id="PS51471"/>
    </source>
</evidence>
<dbReference type="InterPro" id="IPR032852">
    <property type="entry name" value="ALKBH2"/>
</dbReference>
<keyword evidence="4" id="KW-0808">Transferase</keyword>
<dbReference type="GO" id="GO:0051747">
    <property type="term" value="F:cytosine C-5 DNA demethylase activity"/>
    <property type="evidence" value="ECO:0007669"/>
    <property type="project" value="TreeGrafter"/>
</dbReference>
<dbReference type="Gene3D" id="2.60.120.590">
    <property type="entry name" value="Alpha-ketoglutarate-dependent dioxygenase AlkB-like"/>
    <property type="match status" value="1"/>
</dbReference>